<evidence type="ECO:0000256" key="11">
    <source>
        <dbReference type="PROSITE-ProRule" id="PRU00433"/>
    </source>
</evidence>
<keyword evidence="10" id="KW-0472">Membrane</keyword>
<keyword evidence="7" id="KW-0677">Repeat</keyword>
<dbReference type="InterPro" id="IPR036909">
    <property type="entry name" value="Cyt_c-like_dom_sf"/>
</dbReference>
<keyword evidence="2" id="KW-0813">Transport</keyword>
<keyword evidence="15" id="KW-1185">Reference proteome</keyword>
<feature type="chain" id="PRO_5046089419" evidence="12">
    <location>
        <begin position="23"/>
        <end position="418"/>
    </location>
</feature>
<dbReference type="InterPro" id="IPR051459">
    <property type="entry name" value="Cytochrome_c-type_DH"/>
</dbReference>
<evidence type="ECO:0000256" key="2">
    <source>
        <dbReference type="ARBA" id="ARBA00022448"/>
    </source>
</evidence>
<keyword evidence="6 12" id="KW-0732">Signal</keyword>
<evidence type="ECO:0000256" key="3">
    <source>
        <dbReference type="ARBA" id="ARBA00022475"/>
    </source>
</evidence>
<dbReference type="Gene3D" id="1.10.760.10">
    <property type="entry name" value="Cytochrome c-like domain"/>
    <property type="match status" value="3"/>
</dbReference>
<proteinExistence type="predicted"/>
<evidence type="ECO:0000259" key="13">
    <source>
        <dbReference type="PROSITE" id="PS51007"/>
    </source>
</evidence>
<dbReference type="Pfam" id="PF00034">
    <property type="entry name" value="Cytochrom_C"/>
    <property type="match status" value="3"/>
</dbReference>
<dbReference type="PANTHER" id="PTHR35008:SF8">
    <property type="entry name" value="ALCOHOL DEHYDROGENASE CYTOCHROME C SUBUNIT"/>
    <property type="match status" value="1"/>
</dbReference>
<feature type="domain" description="Cytochrome c" evidence="13">
    <location>
        <begin position="174"/>
        <end position="282"/>
    </location>
</feature>
<gene>
    <name evidence="14" type="ORF">F3J40_01800</name>
</gene>
<evidence type="ECO:0000313" key="15">
    <source>
        <dbReference type="Proteomes" id="UP001515683"/>
    </source>
</evidence>
<evidence type="ECO:0000256" key="5">
    <source>
        <dbReference type="ARBA" id="ARBA00022723"/>
    </source>
</evidence>
<organism evidence="14 15">
    <name type="scientific">Candidatus Pantoea multigeneris</name>
    <dbReference type="NCBI Taxonomy" id="2608357"/>
    <lineage>
        <taxon>Bacteria</taxon>
        <taxon>Pseudomonadati</taxon>
        <taxon>Pseudomonadota</taxon>
        <taxon>Gammaproteobacteria</taxon>
        <taxon>Enterobacterales</taxon>
        <taxon>Erwiniaceae</taxon>
        <taxon>Pantoea</taxon>
    </lineage>
</organism>
<evidence type="ECO:0000313" key="14">
    <source>
        <dbReference type="EMBL" id="NIF20353.1"/>
    </source>
</evidence>
<dbReference type="InterPro" id="IPR008168">
    <property type="entry name" value="Cyt_C_IC"/>
</dbReference>
<dbReference type="InterPro" id="IPR009056">
    <property type="entry name" value="Cyt_c-like_dom"/>
</dbReference>
<evidence type="ECO:0000256" key="7">
    <source>
        <dbReference type="ARBA" id="ARBA00022737"/>
    </source>
</evidence>
<name>A0ABX0R7G3_9GAMM</name>
<dbReference type="PROSITE" id="PS51007">
    <property type="entry name" value="CYTC"/>
    <property type="match status" value="3"/>
</dbReference>
<keyword evidence="3" id="KW-1003">Cell membrane</keyword>
<dbReference type="EMBL" id="VWXF01000001">
    <property type="protein sequence ID" value="NIF20353.1"/>
    <property type="molecule type" value="Genomic_DNA"/>
</dbReference>
<dbReference type="PRINTS" id="PR00605">
    <property type="entry name" value="CYTCHROMECIC"/>
</dbReference>
<evidence type="ECO:0000256" key="1">
    <source>
        <dbReference type="ARBA" id="ARBA00004236"/>
    </source>
</evidence>
<comment type="caution">
    <text evidence="14">The sequence shown here is derived from an EMBL/GenBank/DDBJ whole genome shotgun (WGS) entry which is preliminary data.</text>
</comment>
<dbReference type="PANTHER" id="PTHR35008">
    <property type="entry name" value="BLL4482 PROTEIN-RELATED"/>
    <property type="match status" value="1"/>
</dbReference>
<keyword evidence="8" id="KW-0249">Electron transport</keyword>
<evidence type="ECO:0000256" key="10">
    <source>
        <dbReference type="ARBA" id="ARBA00023136"/>
    </source>
</evidence>
<reference evidence="14 15" key="1">
    <citation type="journal article" date="2019" name="bioRxiv">
        <title>Bacteria contribute to plant secondary compound degradation in a generalist herbivore system.</title>
        <authorList>
            <person name="Francoeur C.B."/>
            <person name="Khadempour L."/>
            <person name="Moreira-Soto R.D."/>
            <person name="Gotting K."/>
            <person name="Book A.J."/>
            <person name="Pinto-Tomas A.A."/>
            <person name="Keefover-Ring K."/>
            <person name="Currie C.R."/>
        </authorList>
    </citation>
    <scope>NUCLEOTIDE SEQUENCE [LARGE SCALE GENOMIC DNA]</scope>
    <source>
        <strain evidence="14">Acro-835</strain>
    </source>
</reference>
<evidence type="ECO:0000256" key="6">
    <source>
        <dbReference type="ARBA" id="ARBA00022729"/>
    </source>
</evidence>
<dbReference type="PIRSF" id="PIRSF000018">
    <property type="entry name" value="Mb_ADH_cyt_c"/>
    <property type="match status" value="1"/>
</dbReference>
<evidence type="ECO:0000256" key="12">
    <source>
        <dbReference type="SAM" id="SignalP"/>
    </source>
</evidence>
<dbReference type="Proteomes" id="UP001515683">
    <property type="component" value="Unassembled WGS sequence"/>
</dbReference>
<keyword evidence="5 11" id="KW-0479">Metal-binding</keyword>
<comment type="subcellular location">
    <subcellularLocation>
        <location evidence="1">Cell membrane</location>
    </subcellularLocation>
</comment>
<accession>A0ABX0R7G3</accession>
<feature type="domain" description="Cytochrome c" evidence="13">
    <location>
        <begin position="28"/>
        <end position="131"/>
    </location>
</feature>
<keyword evidence="9 11" id="KW-0408">Iron</keyword>
<dbReference type="SUPFAM" id="SSF46626">
    <property type="entry name" value="Cytochrome c"/>
    <property type="match status" value="3"/>
</dbReference>
<evidence type="ECO:0000256" key="9">
    <source>
        <dbReference type="ARBA" id="ARBA00023004"/>
    </source>
</evidence>
<feature type="domain" description="Cytochrome c" evidence="13">
    <location>
        <begin position="309"/>
        <end position="399"/>
    </location>
</feature>
<dbReference type="RefSeq" id="WP_167012322.1">
    <property type="nucleotide sequence ID" value="NZ_VWXF01000001.1"/>
</dbReference>
<protein>
    <submittedName>
        <fullName evidence="14">C-type cytochrome</fullName>
    </submittedName>
</protein>
<keyword evidence="4 11" id="KW-0349">Heme</keyword>
<evidence type="ECO:0000256" key="4">
    <source>
        <dbReference type="ARBA" id="ARBA00022617"/>
    </source>
</evidence>
<feature type="signal peptide" evidence="12">
    <location>
        <begin position="1"/>
        <end position="22"/>
    </location>
</feature>
<sequence>MKHITKILLLTLPLSWAAMANADQNPQDLIAKGAYLARAGDCTACHTASGGKPFAGGYKIVSGLGTIFSTNITPSKTAGIGNYSEKQFADAVRKGIRADGAYLYPAMPYPDYRGITDADIHALYTYFMQGVAPVDSAAPATDLSFPFSQRWGMRFWNYVFTDDKNFQAASPANEEINRGKYLVETLGHCGSCHTPRGIAMQEKSLNDSDSTFLAGGDLNGWPVPSLRHMDGWKDKDIADYLGAGRNDFAAVGGEMTSVVQHSMQYMSDADLMAIAHYLKSLPDDKPVGNKKPDAVQASSETTKILTEGKNLSSGQLLYLNNCEACHWTDGNGAKGIFPHLNGSDLVRADNPNALIGTILKGAQTPSTSRSPSVLFMPGFASRLTDEQVAELATFIRGGWSNNAPAVTTDQVKKVRDKE</sequence>
<evidence type="ECO:0000256" key="8">
    <source>
        <dbReference type="ARBA" id="ARBA00022982"/>
    </source>
</evidence>
<dbReference type="InterPro" id="IPR014353">
    <property type="entry name" value="Membr-bd_ADH_cyt_c"/>
</dbReference>